<dbReference type="Proteomes" id="UP000001072">
    <property type="component" value="Unassembled WGS sequence"/>
</dbReference>
<evidence type="ECO:0000256" key="1">
    <source>
        <dbReference type="SAM" id="MobiDB-lite"/>
    </source>
</evidence>
<evidence type="ECO:0000313" key="3">
    <source>
        <dbReference type="Proteomes" id="UP000001072"/>
    </source>
</evidence>
<dbReference type="KEGG" id="mlr:MELLADRAFT_96031"/>
<dbReference type="VEuPathDB" id="FungiDB:MELLADRAFT_96031"/>
<feature type="region of interest" description="Disordered" evidence="1">
    <location>
        <begin position="17"/>
        <end position="58"/>
    </location>
</feature>
<accession>F4SAN2</accession>
<dbReference type="AlphaFoldDB" id="F4SAN2"/>
<keyword evidence="3" id="KW-1185">Reference proteome</keyword>
<sequence length="340" mass="37343">MSSLKAFHPKLNRPSGWRLPAYQSTTSGDSPYPGLTSEQVPSSRPATTTGSELSFPPATTHLEQIRETRDALQALWLERPCRYDSYILPIPTLPNRRRNRGTHLGLSPLDTDDNFFLIFSFSSLLRFFGLFFTSFSSASSSEESDVTTSPFSSTGASRIPSPPPDPDWPLTSSSPTTSSSICPATTPSPLPSPWPSAGLWRAESLDSARLFLPSACSCSCAFASSAIFFSSALRIACNILSDFANRQRNCVVGCGDENFVHLCPPPISLSACVTCLLYLSPPSLMPIRACRLSTLLIWNYVYLRKLWEHKQLNLNQTGLVFFCATLKCPVNFVKKGFLSS</sequence>
<organism evidence="3">
    <name type="scientific">Melampsora larici-populina (strain 98AG31 / pathotype 3-4-7)</name>
    <name type="common">Poplar leaf rust fungus</name>
    <dbReference type="NCBI Taxonomy" id="747676"/>
    <lineage>
        <taxon>Eukaryota</taxon>
        <taxon>Fungi</taxon>
        <taxon>Dikarya</taxon>
        <taxon>Basidiomycota</taxon>
        <taxon>Pucciniomycotina</taxon>
        <taxon>Pucciniomycetes</taxon>
        <taxon>Pucciniales</taxon>
        <taxon>Melampsoraceae</taxon>
        <taxon>Melampsora</taxon>
    </lineage>
</organism>
<reference evidence="3" key="1">
    <citation type="journal article" date="2011" name="Proc. Natl. Acad. Sci. U.S.A.">
        <title>Obligate biotrophy features unraveled by the genomic analysis of rust fungi.</title>
        <authorList>
            <person name="Duplessis S."/>
            <person name="Cuomo C.A."/>
            <person name="Lin Y.-C."/>
            <person name="Aerts A."/>
            <person name="Tisserant E."/>
            <person name="Veneault-Fourrey C."/>
            <person name="Joly D.L."/>
            <person name="Hacquard S."/>
            <person name="Amselem J."/>
            <person name="Cantarel B.L."/>
            <person name="Chiu R."/>
            <person name="Coutinho P.M."/>
            <person name="Feau N."/>
            <person name="Field M."/>
            <person name="Frey P."/>
            <person name="Gelhaye E."/>
            <person name="Goldberg J."/>
            <person name="Grabherr M.G."/>
            <person name="Kodira C.D."/>
            <person name="Kohler A."/>
            <person name="Kuees U."/>
            <person name="Lindquist E.A."/>
            <person name="Lucas S.M."/>
            <person name="Mago R."/>
            <person name="Mauceli E."/>
            <person name="Morin E."/>
            <person name="Murat C."/>
            <person name="Pangilinan J.L."/>
            <person name="Park R."/>
            <person name="Pearson M."/>
            <person name="Quesneville H."/>
            <person name="Rouhier N."/>
            <person name="Sakthikumar S."/>
            <person name="Salamov A.A."/>
            <person name="Schmutz J."/>
            <person name="Selles B."/>
            <person name="Shapiro H."/>
            <person name="Tanguay P."/>
            <person name="Tuskan G.A."/>
            <person name="Henrissat B."/>
            <person name="Van de Peer Y."/>
            <person name="Rouze P."/>
            <person name="Ellis J.G."/>
            <person name="Dodds P.N."/>
            <person name="Schein J.E."/>
            <person name="Zhong S."/>
            <person name="Hamelin R.C."/>
            <person name="Grigoriev I.V."/>
            <person name="Szabo L.J."/>
            <person name="Martin F."/>
        </authorList>
    </citation>
    <scope>NUCLEOTIDE SEQUENCE [LARGE SCALE GENOMIC DNA]</scope>
    <source>
        <strain evidence="3">98AG31 / pathotype 3-4-7</strain>
    </source>
</reference>
<proteinExistence type="predicted"/>
<feature type="compositionally biased region" description="Polar residues" evidence="1">
    <location>
        <begin position="36"/>
        <end position="52"/>
    </location>
</feature>
<gene>
    <name evidence="2" type="ORF">MELLADRAFT_96031</name>
</gene>
<protein>
    <submittedName>
        <fullName evidence="2">Uncharacterized protein</fullName>
    </submittedName>
</protein>
<dbReference type="GeneID" id="18937448"/>
<name>F4SAN2_MELLP</name>
<feature type="compositionally biased region" description="Low complexity" evidence="1">
    <location>
        <begin position="168"/>
        <end position="185"/>
    </location>
</feature>
<dbReference type="HOGENOM" id="CLU_816584_0_0_1"/>
<dbReference type="RefSeq" id="XP_007418427.1">
    <property type="nucleotide sequence ID" value="XM_007418365.1"/>
</dbReference>
<dbReference type="InParanoid" id="F4SAN2"/>
<dbReference type="EMBL" id="GL883179">
    <property type="protein sequence ID" value="EGF98296.1"/>
    <property type="molecule type" value="Genomic_DNA"/>
</dbReference>
<evidence type="ECO:0000313" key="2">
    <source>
        <dbReference type="EMBL" id="EGF98296.1"/>
    </source>
</evidence>
<feature type="compositionally biased region" description="Polar residues" evidence="1">
    <location>
        <begin position="146"/>
        <end position="156"/>
    </location>
</feature>
<feature type="region of interest" description="Disordered" evidence="1">
    <location>
        <begin position="140"/>
        <end position="191"/>
    </location>
</feature>